<proteinExistence type="predicted"/>
<protein>
    <submittedName>
        <fullName evidence="1">Uncharacterized protein</fullName>
    </submittedName>
</protein>
<dbReference type="EMBL" id="JAWJWF010000045">
    <property type="protein sequence ID" value="KAK6627983.1"/>
    <property type="molecule type" value="Genomic_DNA"/>
</dbReference>
<comment type="caution">
    <text evidence="1">The sequence shown here is derived from an EMBL/GenBank/DDBJ whole genome shotgun (WGS) entry which is preliminary data.</text>
</comment>
<evidence type="ECO:0000313" key="1">
    <source>
        <dbReference type="EMBL" id="KAK6627983.1"/>
    </source>
</evidence>
<keyword evidence="2" id="KW-1185">Reference proteome</keyword>
<gene>
    <name evidence="1" type="ORF">RUM44_010465</name>
</gene>
<evidence type="ECO:0000313" key="2">
    <source>
        <dbReference type="Proteomes" id="UP001359485"/>
    </source>
</evidence>
<accession>A0ABR1AX40</accession>
<reference evidence="1 2" key="1">
    <citation type="submission" date="2023-09" db="EMBL/GenBank/DDBJ databases">
        <title>Genomes of two closely related lineages of the louse Polyplax serrata with different host specificities.</title>
        <authorList>
            <person name="Martinu J."/>
            <person name="Tarabai H."/>
            <person name="Stefka J."/>
            <person name="Hypsa V."/>
        </authorList>
    </citation>
    <scope>NUCLEOTIDE SEQUENCE [LARGE SCALE GENOMIC DNA]</scope>
    <source>
        <strain evidence="1">98ZLc_SE</strain>
    </source>
</reference>
<name>A0ABR1AX40_POLSC</name>
<sequence length="99" mass="11368">MGRLGHHKSGSSARPFLRVHYRKLVEDYADVSSPLPPLPDYFSYCCCKCGHTQKVKSFHIGVISLGVHHHYFFFVDSLLFALDQFSGSLSVYYIKKERL</sequence>
<organism evidence="1 2">
    <name type="scientific">Polyplax serrata</name>
    <name type="common">Common mouse louse</name>
    <dbReference type="NCBI Taxonomy" id="468196"/>
    <lineage>
        <taxon>Eukaryota</taxon>
        <taxon>Metazoa</taxon>
        <taxon>Ecdysozoa</taxon>
        <taxon>Arthropoda</taxon>
        <taxon>Hexapoda</taxon>
        <taxon>Insecta</taxon>
        <taxon>Pterygota</taxon>
        <taxon>Neoptera</taxon>
        <taxon>Paraneoptera</taxon>
        <taxon>Psocodea</taxon>
        <taxon>Troctomorpha</taxon>
        <taxon>Phthiraptera</taxon>
        <taxon>Anoplura</taxon>
        <taxon>Polyplacidae</taxon>
        <taxon>Polyplax</taxon>
    </lineage>
</organism>
<dbReference type="Proteomes" id="UP001359485">
    <property type="component" value="Unassembled WGS sequence"/>
</dbReference>